<name>A0A1F6V9E5_9BACT</name>
<feature type="non-terminal residue" evidence="2">
    <location>
        <position position="1"/>
    </location>
</feature>
<sequence length="112" mass="13277">QTLKSSYDPIKEWHPDPKGYCLIRINRKKNIIEVGIANYKHIIIKKITGKYASEIYHTIIRNNLITKLEHASYLGKELYKAELALKYNIPYQQEFPLQFKTEKVKVRLQKES</sequence>
<dbReference type="Pfam" id="PF14251">
    <property type="entry name" value="PterinBD-DUF4346"/>
    <property type="match status" value="1"/>
</dbReference>
<protein>
    <recommendedName>
        <fullName evidence="1">DUF4346 domain-containing protein</fullName>
    </recommendedName>
</protein>
<evidence type="ECO:0000313" key="3">
    <source>
        <dbReference type="Proteomes" id="UP000178700"/>
    </source>
</evidence>
<feature type="domain" description="DUF4346" evidence="1">
    <location>
        <begin position="16"/>
        <end position="94"/>
    </location>
</feature>
<comment type="caution">
    <text evidence="2">The sequence shown here is derived from an EMBL/GenBank/DDBJ whole genome shotgun (WGS) entry which is preliminary data.</text>
</comment>
<gene>
    <name evidence="2" type="ORF">A2642_03400</name>
</gene>
<dbReference type="AlphaFoldDB" id="A0A1F6V9E5"/>
<evidence type="ECO:0000313" key="2">
    <source>
        <dbReference type="EMBL" id="OGI66194.1"/>
    </source>
</evidence>
<accession>A0A1F6V9E5</accession>
<organism evidence="2 3">
    <name type="scientific">Candidatus Nomurabacteria bacterium RIFCSPHIGHO2_01_FULL_39_10</name>
    <dbReference type="NCBI Taxonomy" id="1801733"/>
    <lineage>
        <taxon>Bacteria</taxon>
        <taxon>Candidatus Nomuraibacteriota</taxon>
    </lineage>
</organism>
<proteinExistence type="predicted"/>
<reference evidence="2 3" key="1">
    <citation type="journal article" date="2016" name="Nat. Commun.">
        <title>Thousands of microbial genomes shed light on interconnected biogeochemical processes in an aquifer system.</title>
        <authorList>
            <person name="Anantharaman K."/>
            <person name="Brown C.T."/>
            <person name="Hug L.A."/>
            <person name="Sharon I."/>
            <person name="Castelle C.J."/>
            <person name="Probst A.J."/>
            <person name="Thomas B.C."/>
            <person name="Singh A."/>
            <person name="Wilkins M.J."/>
            <person name="Karaoz U."/>
            <person name="Brodie E.L."/>
            <person name="Williams K.H."/>
            <person name="Hubbard S.S."/>
            <person name="Banfield J.F."/>
        </authorList>
    </citation>
    <scope>NUCLEOTIDE SEQUENCE [LARGE SCALE GENOMIC DNA]</scope>
</reference>
<dbReference type="InterPro" id="IPR025595">
    <property type="entry name" value="PterinBD-DUF4346"/>
</dbReference>
<dbReference type="EMBL" id="MFTJ01000015">
    <property type="protein sequence ID" value="OGI66194.1"/>
    <property type="molecule type" value="Genomic_DNA"/>
</dbReference>
<dbReference type="Proteomes" id="UP000178700">
    <property type="component" value="Unassembled WGS sequence"/>
</dbReference>
<evidence type="ECO:0000259" key="1">
    <source>
        <dbReference type="Pfam" id="PF14251"/>
    </source>
</evidence>